<evidence type="ECO:0000259" key="5">
    <source>
        <dbReference type="PROSITE" id="PS51078"/>
    </source>
</evidence>
<dbReference type="OrthoDB" id="8479143at2"/>
<dbReference type="GO" id="GO:0003700">
    <property type="term" value="F:DNA-binding transcription factor activity"/>
    <property type="evidence" value="ECO:0007669"/>
    <property type="project" value="TreeGrafter"/>
</dbReference>
<dbReference type="InterPro" id="IPR005471">
    <property type="entry name" value="Tscrpt_reg_IclR_N"/>
</dbReference>
<evidence type="ECO:0000313" key="6">
    <source>
        <dbReference type="EMBL" id="NYI42660.1"/>
    </source>
</evidence>
<proteinExistence type="predicted"/>
<keyword evidence="1" id="KW-0805">Transcription regulation</keyword>
<dbReference type="PANTHER" id="PTHR30136">
    <property type="entry name" value="HELIX-TURN-HELIX TRANSCRIPTIONAL REGULATOR, ICLR FAMILY"/>
    <property type="match status" value="1"/>
</dbReference>
<feature type="domain" description="HTH iclR-type" evidence="4">
    <location>
        <begin position="35"/>
        <end position="93"/>
    </location>
</feature>
<sequence length="279" mass="29317">MDIKTAPLHAAAGDAPTASGVGVATASGVRVATASNASEKTLLVLEAVLSHDRFTDVVSASGLAKATVHRILATLIESGFVTASEADGYLPGPKILALAGRALQRIDISAIAQPFVDALVDRVHCTVHVGVVNGDEIVYLIRSDSDKPYQMPSRVGLSIPMHSSGIGKVVLAGYTDGALEQFVARAGLPYRTAHTITSLEGLRSEIHMVRQSGYALDREENVPGVGCVAAPIRDHTGAVKYGLSVSTLLLEHTPEQIEAMSRDAIETADEISHALGWRP</sequence>
<dbReference type="Gene3D" id="3.30.450.40">
    <property type="match status" value="1"/>
</dbReference>
<dbReference type="InterPro" id="IPR036388">
    <property type="entry name" value="WH-like_DNA-bd_sf"/>
</dbReference>
<dbReference type="InterPro" id="IPR029016">
    <property type="entry name" value="GAF-like_dom_sf"/>
</dbReference>
<dbReference type="GO" id="GO:0045892">
    <property type="term" value="P:negative regulation of DNA-templated transcription"/>
    <property type="evidence" value="ECO:0007669"/>
    <property type="project" value="TreeGrafter"/>
</dbReference>
<evidence type="ECO:0000256" key="3">
    <source>
        <dbReference type="ARBA" id="ARBA00023163"/>
    </source>
</evidence>
<dbReference type="Gene3D" id="1.10.10.10">
    <property type="entry name" value="Winged helix-like DNA-binding domain superfamily/Winged helix DNA-binding domain"/>
    <property type="match status" value="1"/>
</dbReference>
<dbReference type="SUPFAM" id="SSF55781">
    <property type="entry name" value="GAF domain-like"/>
    <property type="match status" value="1"/>
</dbReference>
<dbReference type="PROSITE" id="PS51078">
    <property type="entry name" value="ICLR_ED"/>
    <property type="match status" value="1"/>
</dbReference>
<dbReference type="InterPro" id="IPR036390">
    <property type="entry name" value="WH_DNA-bd_sf"/>
</dbReference>
<dbReference type="PANTHER" id="PTHR30136:SF24">
    <property type="entry name" value="HTH-TYPE TRANSCRIPTIONAL REPRESSOR ALLR"/>
    <property type="match status" value="1"/>
</dbReference>
<dbReference type="RefSeq" id="WP_083971584.1">
    <property type="nucleotide sequence ID" value="NZ_BBRC01000006.1"/>
</dbReference>
<dbReference type="EMBL" id="JACBZO010000001">
    <property type="protein sequence ID" value="NYI42660.1"/>
    <property type="molecule type" value="Genomic_DNA"/>
</dbReference>
<keyword evidence="3" id="KW-0804">Transcription</keyword>
<dbReference type="InterPro" id="IPR014757">
    <property type="entry name" value="Tscrpt_reg_IclR_C"/>
</dbReference>
<dbReference type="AlphaFoldDB" id="A0A7Z0CLD7"/>
<dbReference type="SUPFAM" id="SSF46785">
    <property type="entry name" value="Winged helix' DNA-binding domain"/>
    <property type="match status" value="1"/>
</dbReference>
<dbReference type="SMART" id="SM00346">
    <property type="entry name" value="HTH_ICLR"/>
    <property type="match status" value="1"/>
</dbReference>
<dbReference type="Proteomes" id="UP000547973">
    <property type="component" value="Unassembled WGS sequence"/>
</dbReference>
<organism evidence="6 7">
    <name type="scientific">Demequina lutea</name>
    <dbReference type="NCBI Taxonomy" id="431489"/>
    <lineage>
        <taxon>Bacteria</taxon>
        <taxon>Bacillati</taxon>
        <taxon>Actinomycetota</taxon>
        <taxon>Actinomycetes</taxon>
        <taxon>Micrococcales</taxon>
        <taxon>Demequinaceae</taxon>
        <taxon>Demequina</taxon>
    </lineage>
</organism>
<evidence type="ECO:0000256" key="2">
    <source>
        <dbReference type="ARBA" id="ARBA00023125"/>
    </source>
</evidence>
<dbReference type="InterPro" id="IPR050707">
    <property type="entry name" value="HTH_MetabolicPath_Reg"/>
</dbReference>
<evidence type="ECO:0000256" key="1">
    <source>
        <dbReference type="ARBA" id="ARBA00023015"/>
    </source>
</evidence>
<comment type="caution">
    <text evidence="6">The sequence shown here is derived from an EMBL/GenBank/DDBJ whole genome shotgun (WGS) entry which is preliminary data.</text>
</comment>
<keyword evidence="7" id="KW-1185">Reference proteome</keyword>
<evidence type="ECO:0000313" key="7">
    <source>
        <dbReference type="Proteomes" id="UP000547973"/>
    </source>
</evidence>
<dbReference type="Pfam" id="PF01614">
    <property type="entry name" value="IclR_C"/>
    <property type="match status" value="1"/>
</dbReference>
<evidence type="ECO:0000259" key="4">
    <source>
        <dbReference type="PROSITE" id="PS51077"/>
    </source>
</evidence>
<feature type="domain" description="IclR-ED" evidence="5">
    <location>
        <begin position="94"/>
        <end position="277"/>
    </location>
</feature>
<name>A0A7Z0CLD7_9MICO</name>
<gene>
    <name evidence="6" type="ORF">BKA03_002779</name>
</gene>
<protein>
    <submittedName>
        <fullName evidence="6">DNA-binding IclR family transcriptional regulator</fullName>
    </submittedName>
</protein>
<dbReference type="GO" id="GO:0003677">
    <property type="term" value="F:DNA binding"/>
    <property type="evidence" value="ECO:0007669"/>
    <property type="project" value="UniProtKB-KW"/>
</dbReference>
<dbReference type="PROSITE" id="PS51077">
    <property type="entry name" value="HTH_ICLR"/>
    <property type="match status" value="1"/>
</dbReference>
<reference evidence="6 7" key="1">
    <citation type="submission" date="2020-07" db="EMBL/GenBank/DDBJ databases">
        <title>Sequencing the genomes of 1000 actinobacteria strains.</title>
        <authorList>
            <person name="Klenk H.-P."/>
        </authorList>
    </citation>
    <scope>NUCLEOTIDE SEQUENCE [LARGE SCALE GENOMIC DNA]</scope>
    <source>
        <strain evidence="6 7">DSM 19970</strain>
    </source>
</reference>
<dbReference type="Pfam" id="PF09339">
    <property type="entry name" value="HTH_IclR"/>
    <property type="match status" value="1"/>
</dbReference>
<keyword evidence="2 6" id="KW-0238">DNA-binding</keyword>
<accession>A0A7Z0CLD7</accession>